<gene>
    <name evidence="3" type="ORF">JOC54_000090</name>
</gene>
<feature type="transmembrane region" description="Helical" evidence="1">
    <location>
        <begin position="326"/>
        <end position="351"/>
    </location>
</feature>
<feature type="transmembrane region" description="Helical" evidence="1">
    <location>
        <begin position="130"/>
        <end position="154"/>
    </location>
</feature>
<comment type="caution">
    <text evidence="3">The sequence shown here is derived from an EMBL/GenBank/DDBJ whole genome shotgun (WGS) entry which is preliminary data.</text>
</comment>
<name>A0ABS2SQQ9_9BACI</name>
<reference evidence="3" key="1">
    <citation type="submission" date="2021-01" db="EMBL/GenBank/DDBJ databases">
        <title>Genomic Encyclopedia of Type Strains, Phase IV (KMG-IV): sequencing the most valuable type-strain genomes for metagenomic binning, comparative biology and taxonomic classification.</title>
        <authorList>
            <person name="Goeker M."/>
        </authorList>
    </citation>
    <scope>NUCLEOTIDE SEQUENCE</scope>
    <source>
        <strain evidence="3">DSM 21943</strain>
    </source>
</reference>
<feature type="transmembrane region" description="Helical" evidence="1">
    <location>
        <begin position="210"/>
        <end position="230"/>
    </location>
</feature>
<organism evidence="3 4">
    <name type="scientific">Shouchella xiaoxiensis</name>
    <dbReference type="NCBI Taxonomy" id="766895"/>
    <lineage>
        <taxon>Bacteria</taxon>
        <taxon>Bacillati</taxon>
        <taxon>Bacillota</taxon>
        <taxon>Bacilli</taxon>
        <taxon>Bacillales</taxon>
        <taxon>Bacillaceae</taxon>
        <taxon>Shouchella</taxon>
    </lineage>
</organism>
<keyword evidence="1" id="KW-1133">Transmembrane helix</keyword>
<dbReference type="Proteomes" id="UP001179280">
    <property type="component" value="Unassembled WGS sequence"/>
</dbReference>
<dbReference type="Pfam" id="PF07670">
    <property type="entry name" value="Gate"/>
    <property type="match status" value="1"/>
</dbReference>
<dbReference type="EMBL" id="JAFBCV010000001">
    <property type="protein sequence ID" value="MBM7836859.1"/>
    <property type="molecule type" value="Genomic_DNA"/>
</dbReference>
<feature type="transmembrane region" description="Helical" evidence="1">
    <location>
        <begin position="388"/>
        <end position="413"/>
    </location>
</feature>
<feature type="transmembrane region" description="Helical" evidence="1">
    <location>
        <begin position="237"/>
        <end position="258"/>
    </location>
</feature>
<accession>A0ABS2SQQ9</accession>
<keyword evidence="4" id="KW-1185">Reference proteome</keyword>
<protein>
    <submittedName>
        <fullName evidence="3">Nucleoside recognition membrane protein YjiH</fullName>
    </submittedName>
</protein>
<feature type="domain" description="Nucleoside transporter/FeoB GTPase Gate" evidence="2">
    <location>
        <begin position="137"/>
        <end position="230"/>
    </location>
</feature>
<feature type="transmembrane region" description="Helical" evidence="1">
    <location>
        <begin position="93"/>
        <end position="118"/>
    </location>
</feature>
<proteinExistence type="predicted"/>
<dbReference type="InterPro" id="IPR011642">
    <property type="entry name" value="Gate_dom"/>
</dbReference>
<keyword evidence="1" id="KW-0472">Membrane</keyword>
<feature type="transmembrane region" description="Helical" evidence="1">
    <location>
        <begin position="425"/>
        <end position="446"/>
    </location>
</feature>
<dbReference type="RefSeq" id="WP_204463561.1">
    <property type="nucleotide sequence ID" value="NZ_JAFBCV010000001.1"/>
</dbReference>
<sequence length="447" mass="49312">MNQEDTPINQTKGPKKNATLAMAKFLFFSLFGIFMFFVPITISDRSSIPLDHFVTLFRQAESAVYVYIFIILLLGAVYPFYTKKWNKSATDLVLSIFKILGFISGALILFGIGPAWLFAPDMGPFLLNSLITPVSLLVPIGALFLTVLIGYGLLEFLGNMMEPIMRPIFKTPGRSSLDAIASFVGSYSVGLLVTNSLYKQGIYSFREASIIATGFSTVSVTFMVVIANTLDLMSIWTTYFIVSFIVTFAVTAITARIWPLSTMKDDYYPGSEPQKEALQKLGFSTRMKKAWNEAIDTAATNRSFFKEAFKSLKEGLVMTMSILPTIMSIGLLGLVLATYTPVFDFAGYLFYPLTALLQLPDPMLAAKAAAISISEIFLPALLVVEADIVTRFIIAVMSVSSVLFFSAVIPCILATDIKLSIGKMVIVWFIRVVLTLILVTPIAFLLF</sequence>
<feature type="transmembrane region" description="Helical" evidence="1">
    <location>
        <begin position="21"/>
        <end position="42"/>
    </location>
</feature>
<feature type="transmembrane region" description="Helical" evidence="1">
    <location>
        <begin position="62"/>
        <end position="81"/>
    </location>
</feature>
<evidence type="ECO:0000256" key="1">
    <source>
        <dbReference type="SAM" id="Phobius"/>
    </source>
</evidence>
<feature type="transmembrane region" description="Helical" evidence="1">
    <location>
        <begin position="363"/>
        <end position="382"/>
    </location>
</feature>
<evidence type="ECO:0000313" key="4">
    <source>
        <dbReference type="Proteomes" id="UP001179280"/>
    </source>
</evidence>
<evidence type="ECO:0000259" key="2">
    <source>
        <dbReference type="Pfam" id="PF07670"/>
    </source>
</evidence>
<keyword evidence="1" id="KW-0812">Transmembrane</keyword>
<evidence type="ECO:0000313" key="3">
    <source>
        <dbReference type="EMBL" id="MBM7836859.1"/>
    </source>
</evidence>